<dbReference type="SUPFAM" id="SSF53187">
    <property type="entry name" value="Zn-dependent exopeptidases"/>
    <property type="match status" value="1"/>
</dbReference>
<evidence type="ECO:0000313" key="2">
    <source>
        <dbReference type="EMBL" id="GAA4354013.1"/>
    </source>
</evidence>
<keyword evidence="3" id="KW-1185">Reference proteome</keyword>
<name>A0ABP8I966_9BACT</name>
<comment type="caution">
    <text evidence="2">The sequence shown here is derived from an EMBL/GenBank/DDBJ whole genome shotgun (WGS) entry which is preliminary data.</text>
</comment>
<dbReference type="EMBL" id="BAABGZ010000015">
    <property type="protein sequence ID" value="GAA4354013.1"/>
    <property type="molecule type" value="Genomic_DNA"/>
</dbReference>
<evidence type="ECO:0000259" key="1">
    <source>
        <dbReference type="Pfam" id="PF04389"/>
    </source>
</evidence>
<feature type="domain" description="Peptidase M28" evidence="1">
    <location>
        <begin position="62"/>
        <end position="276"/>
    </location>
</feature>
<evidence type="ECO:0000313" key="3">
    <source>
        <dbReference type="Proteomes" id="UP001501153"/>
    </source>
</evidence>
<organism evidence="2 3">
    <name type="scientific">Hymenobacter saemangeumensis</name>
    <dbReference type="NCBI Taxonomy" id="1084522"/>
    <lineage>
        <taxon>Bacteria</taxon>
        <taxon>Pseudomonadati</taxon>
        <taxon>Bacteroidota</taxon>
        <taxon>Cytophagia</taxon>
        <taxon>Cytophagales</taxon>
        <taxon>Hymenobacteraceae</taxon>
        <taxon>Hymenobacter</taxon>
    </lineage>
</organism>
<dbReference type="PANTHER" id="PTHR12147:SF26">
    <property type="entry name" value="PEPTIDASE M28 DOMAIN-CONTAINING PROTEIN"/>
    <property type="match status" value="1"/>
</dbReference>
<dbReference type="InterPro" id="IPR045175">
    <property type="entry name" value="M28_fam"/>
</dbReference>
<dbReference type="Proteomes" id="UP001501153">
    <property type="component" value="Unassembled WGS sequence"/>
</dbReference>
<reference evidence="3" key="1">
    <citation type="journal article" date="2019" name="Int. J. Syst. Evol. Microbiol.">
        <title>The Global Catalogue of Microorganisms (GCM) 10K type strain sequencing project: providing services to taxonomists for standard genome sequencing and annotation.</title>
        <authorList>
            <consortium name="The Broad Institute Genomics Platform"/>
            <consortium name="The Broad Institute Genome Sequencing Center for Infectious Disease"/>
            <person name="Wu L."/>
            <person name="Ma J."/>
        </authorList>
    </citation>
    <scope>NUCLEOTIDE SEQUENCE [LARGE SCALE GENOMIC DNA]</scope>
    <source>
        <strain evidence="3">JCM 17923</strain>
    </source>
</reference>
<dbReference type="InterPro" id="IPR007484">
    <property type="entry name" value="Peptidase_M28"/>
</dbReference>
<dbReference type="RefSeq" id="WP_345235417.1">
    <property type="nucleotide sequence ID" value="NZ_BAABGZ010000015.1"/>
</dbReference>
<protein>
    <submittedName>
        <fullName evidence="2">M28 family peptidase</fullName>
    </submittedName>
</protein>
<sequence>MPASQTRLQADVAFLTSIHPARNCHNLTSLNKAADYIKGAFEKLDCAIAEQQFKADGRLYRNIIASFGPPEAERIVLGAHYDVCGDQPGADDNASAVAGLLETARLLHQNKPKLSLRIDFVAYPNEEPPYFATDYMGSAVHANSLKKAGAKVRAMICYEMIGYFSDAPNSQSFPNEALARMYPSTGNFIVVVGKTGQEAITERVQRLMQPHAKIDVQRINLPESMGLAGLSDHRNYWRCGYQAVMINDTSFLRNPNYHQKTDTIDTLDFPRMAEVVNGVYGAMLGI</sequence>
<dbReference type="PANTHER" id="PTHR12147">
    <property type="entry name" value="METALLOPEPTIDASE M28 FAMILY MEMBER"/>
    <property type="match status" value="1"/>
</dbReference>
<dbReference type="Pfam" id="PF04389">
    <property type="entry name" value="Peptidase_M28"/>
    <property type="match status" value="1"/>
</dbReference>
<accession>A0ABP8I966</accession>
<gene>
    <name evidence="2" type="ORF">GCM10023185_15230</name>
</gene>
<proteinExistence type="predicted"/>
<dbReference type="Gene3D" id="3.40.630.10">
    <property type="entry name" value="Zn peptidases"/>
    <property type="match status" value="1"/>
</dbReference>